<comment type="caution">
    <text evidence="2">The sequence shown here is derived from an EMBL/GenBank/DDBJ whole genome shotgun (WGS) entry which is preliminary data.</text>
</comment>
<feature type="compositionally biased region" description="Acidic residues" evidence="1">
    <location>
        <begin position="1"/>
        <end position="11"/>
    </location>
</feature>
<name>A0A426XPU8_ENSVE</name>
<feature type="compositionally biased region" description="Basic and acidic residues" evidence="1">
    <location>
        <begin position="36"/>
        <end position="50"/>
    </location>
</feature>
<feature type="region of interest" description="Disordered" evidence="1">
    <location>
        <begin position="1"/>
        <end position="77"/>
    </location>
</feature>
<feature type="compositionally biased region" description="Basic residues" evidence="1">
    <location>
        <begin position="18"/>
        <end position="35"/>
    </location>
</feature>
<feature type="compositionally biased region" description="Basic and acidic residues" evidence="1">
    <location>
        <begin position="58"/>
        <end position="69"/>
    </location>
</feature>
<evidence type="ECO:0000256" key="1">
    <source>
        <dbReference type="SAM" id="MobiDB-lite"/>
    </source>
</evidence>
<sequence>MPDELDPEGEDASMGSKSRSRDRRGGKTRHVRRRNRDTMSTDGTRHREGEGGAFVGNDSRRGFREDERANGFGGTNS</sequence>
<organism evidence="2 3">
    <name type="scientific">Ensete ventricosum</name>
    <name type="common">Abyssinian banana</name>
    <name type="synonym">Musa ensete</name>
    <dbReference type="NCBI Taxonomy" id="4639"/>
    <lineage>
        <taxon>Eukaryota</taxon>
        <taxon>Viridiplantae</taxon>
        <taxon>Streptophyta</taxon>
        <taxon>Embryophyta</taxon>
        <taxon>Tracheophyta</taxon>
        <taxon>Spermatophyta</taxon>
        <taxon>Magnoliopsida</taxon>
        <taxon>Liliopsida</taxon>
        <taxon>Zingiberales</taxon>
        <taxon>Musaceae</taxon>
        <taxon>Ensete</taxon>
    </lineage>
</organism>
<reference evidence="2 3" key="1">
    <citation type="journal article" date="2014" name="Agronomy (Basel)">
        <title>A Draft Genome Sequence for Ensete ventricosum, the Drought-Tolerant Tree Against Hunger.</title>
        <authorList>
            <person name="Harrison J."/>
            <person name="Moore K.A."/>
            <person name="Paszkiewicz K."/>
            <person name="Jones T."/>
            <person name="Grant M."/>
            <person name="Ambacheew D."/>
            <person name="Muzemil S."/>
            <person name="Studholme D.J."/>
        </authorList>
    </citation>
    <scope>NUCLEOTIDE SEQUENCE [LARGE SCALE GENOMIC DNA]</scope>
</reference>
<dbReference type="AlphaFoldDB" id="A0A426XPU8"/>
<gene>
    <name evidence="2" type="ORF">B296_00018338</name>
</gene>
<protein>
    <submittedName>
        <fullName evidence="2">Uncharacterized protein</fullName>
    </submittedName>
</protein>
<dbReference type="Proteomes" id="UP000287651">
    <property type="component" value="Unassembled WGS sequence"/>
</dbReference>
<dbReference type="EMBL" id="AMZH03018507">
    <property type="protein sequence ID" value="RRT41526.1"/>
    <property type="molecule type" value="Genomic_DNA"/>
</dbReference>
<evidence type="ECO:0000313" key="3">
    <source>
        <dbReference type="Proteomes" id="UP000287651"/>
    </source>
</evidence>
<evidence type="ECO:0000313" key="2">
    <source>
        <dbReference type="EMBL" id="RRT41526.1"/>
    </source>
</evidence>
<accession>A0A426XPU8</accession>
<proteinExistence type="predicted"/>